<evidence type="ECO:0008006" key="3">
    <source>
        <dbReference type="Google" id="ProtNLM"/>
    </source>
</evidence>
<dbReference type="AlphaFoldDB" id="A0A238XV58"/>
<reference evidence="2" key="1">
    <citation type="submission" date="2017-06" db="EMBL/GenBank/DDBJ databases">
        <authorList>
            <person name="Varghese N."/>
            <person name="Submissions S."/>
        </authorList>
    </citation>
    <scope>NUCLEOTIDE SEQUENCE [LARGE SCALE GENOMIC DNA]</scope>
    <source>
        <strain evidence="2">DSM 15668</strain>
    </source>
</reference>
<keyword evidence="2" id="KW-1185">Reference proteome</keyword>
<evidence type="ECO:0000313" key="2">
    <source>
        <dbReference type="Proteomes" id="UP000198405"/>
    </source>
</evidence>
<evidence type="ECO:0000313" key="1">
    <source>
        <dbReference type="EMBL" id="SNR62895.1"/>
    </source>
</evidence>
<protein>
    <recommendedName>
        <fullName evidence="3">SMODS-associated and fused to various effectors domain-containing protein</fullName>
    </recommendedName>
</protein>
<gene>
    <name evidence="1" type="ORF">SAMN06265340_101299</name>
</gene>
<dbReference type="Proteomes" id="UP000198405">
    <property type="component" value="Unassembled WGS sequence"/>
</dbReference>
<sequence>MKFDEYPVDIVIEFVREGRTIPFEENEEYIREIFLGESVTDKHFFLQNLLLFRLLDEIPISEIEKVMAMEIVDVKHFEFPAISVSNKQNDCVLRGKIVYTSKPPKRNSFLVDNNVIRACKTFKSLFNTKNFILVFDGREFTGTSFMLSVVVAHFFSQKLFEYFMFTGEVLPSGKINKVDSILEKKKLAQRYGKKLISPEDVSSIEEVDFWLNESKPLPVPFSVMIKKNNDGLKLLESAIKEREPLFSLKNLEVFFEIKREDISILHSGFLSENYQEWLAFVHRIREQLRKLFSNEKLVELKKPVINLICSESIISFVIGVLVGTKKRVVFHSYNRGDNVYVPSMETDDSLRSLDFPGAEFCGELIDYEYFISDKNKNVLPVIIDMAPTTRIEYDVKEFLKKNRIENFIVIKIDRDKIKNYIPEDTNIRKKLVKEIYNLLNCQTFKKFSKLWFFMNLPVDIAFGLGSTFQDTRMISLFKFFPGKKDKYVEVLNVSPGPSPGGVKSIF</sequence>
<proteinExistence type="predicted"/>
<accession>A0A238XV58</accession>
<dbReference type="EMBL" id="FZOB01000001">
    <property type="protein sequence ID" value="SNR62895.1"/>
    <property type="molecule type" value="Genomic_DNA"/>
</dbReference>
<name>A0A238XV58_9BACT</name>
<organism evidence="1 2">
    <name type="scientific">Desulfurobacterium atlanticum</name>
    <dbReference type="NCBI Taxonomy" id="240169"/>
    <lineage>
        <taxon>Bacteria</taxon>
        <taxon>Pseudomonadati</taxon>
        <taxon>Aquificota</taxon>
        <taxon>Aquificia</taxon>
        <taxon>Desulfurobacteriales</taxon>
        <taxon>Desulfurobacteriaceae</taxon>
        <taxon>Desulfurobacterium</taxon>
    </lineage>
</organism>